<dbReference type="WBParaSite" id="Hba_06588">
    <property type="protein sequence ID" value="Hba_06588"/>
    <property type="gene ID" value="Hba_06588"/>
</dbReference>
<dbReference type="Gene3D" id="2.130.10.10">
    <property type="entry name" value="YVTN repeat-like/Quinoprotein amine dehydrogenase"/>
    <property type="match status" value="3"/>
</dbReference>
<dbReference type="Pfam" id="PF05603">
    <property type="entry name" value="Hikeshi-like_N"/>
    <property type="match status" value="1"/>
</dbReference>
<dbReference type="Pfam" id="PF03178">
    <property type="entry name" value="CPSF_A"/>
    <property type="match status" value="1"/>
</dbReference>
<keyword evidence="2" id="KW-0539">Nucleus</keyword>
<feature type="domain" description="RSE1/DDB1/CPSF1 first beta-propeller" evidence="6">
    <location>
        <begin position="254"/>
        <end position="578"/>
    </location>
</feature>
<feature type="region of interest" description="Disordered" evidence="3">
    <location>
        <begin position="953"/>
        <end position="989"/>
    </location>
</feature>
<dbReference type="InterPro" id="IPR058543">
    <property type="entry name" value="Beta-prop_RSE1/DDB1/CPSF1_2nd"/>
</dbReference>
<reference evidence="9" key="1">
    <citation type="submission" date="2016-11" db="UniProtKB">
        <authorList>
            <consortium name="WormBaseParasite"/>
        </authorList>
    </citation>
    <scope>IDENTIFICATION</scope>
</reference>
<evidence type="ECO:0000313" key="8">
    <source>
        <dbReference type="Proteomes" id="UP000095283"/>
    </source>
</evidence>
<evidence type="ECO:0000256" key="1">
    <source>
        <dbReference type="ARBA" id="ARBA00004123"/>
    </source>
</evidence>
<proteinExistence type="predicted"/>
<evidence type="ECO:0000313" key="9">
    <source>
        <dbReference type="WBParaSite" id="Hba_06588"/>
    </source>
</evidence>
<feature type="domain" description="RSE1/DDB1/CPSF1 second beta-propeller" evidence="7">
    <location>
        <begin position="735"/>
        <end position="902"/>
    </location>
</feature>
<dbReference type="Pfam" id="PF10433">
    <property type="entry name" value="Beta-prop_RSE1_1st"/>
    <property type="match status" value="1"/>
</dbReference>
<feature type="domain" description="RSE1/DDB1/CPSF1 C-terminal" evidence="4">
    <location>
        <begin position="1200"/>
        <end position="1287"/>
    </location>
</feature>
<dbReference type="GO" id="GO:0005634">
    <property type="term" value="C:nucleus"/>
    <property type="evidence" value="ECO:0007669"/>
    <property type="project" value="UniProtKB-SubCell"/>
</dbReference>
<dbReference type="InterPro" id="IPR004871">
    <property type="entry name" value="RSE1/DDB1/CPSF1_C"/>
</dbReference>
<name>A0A1I7WN59_HETBA</name>
<dbReference type="InterPro" id="IPR018846">
    <property type="entry name" value="Beta-prop_RSE1/DDB1/CPSF1_1st"/>
</dbReference>
<dbReference type="InterPro" id="IPR050358">
    <property type="entry name" value="RSE1/DDB1/CFT1"/>
</dbReference>
<evidence type="ECO:0000259" key="5">
    <source>
        <dbReference type="Pfam" id="PF05603"/>
    </source>
</evidence>
<dbReference type="GO" id="GO:0003676">
    <property type="term" value="F:nucleic acid binding"/>
    <property type="evidence" value="ECO:0007669"/>
    <property type="project" value="InterPro"/>
</dbReference>
<evidence type="ECO:0000259" key="6">
    <source>
        <dbReference type="Pfam" id="PF10433"/>
    </source>
</evidence>
<feature type="domain" description="Hikeshi-like N-terminal" evidence="5">
    <location>
        <begin position="8"/>
        <end position="130"/>
    </location>
</feature>
<evidence type="ECO:0000259" key="7">
    <source>
        <dbReference type="Pfam" id="PF23726"/>
    </source>
</evidence>
<accession>A0A1I7WN59</accession>
<dbReference type="Pfam" id="PF23726">
    <property type="entry name" value="Beta-prop_RSE1_2nd"/>
    <property type="match status" value="2"/>
</dbReference>
<dbReference type="InterPro" id="IPR015943">
    <property type="entry name" value="WD40/YVTN_repeat-like_dom_sf"/>
</dbReference>
<organism evidence="8 9">
    <name type="scientific">Heterorhabditis bacteriophora</name>
    <name type="common">Entomopathogenic nematode worm</name>
    <dbReference type="NCBI Taxonomy" id="37862"/>
    <lineage>
        <taxon>Eukaryota</taxon>
        <taxon>Metazoa</taxon>
        <taxon>Ecdysozoa</taxon>
        <taxon>Nematoda</taxon>
        <taxon>Chromadorea</taxon>
        <taxon>Rhabditida</taxon>
        <taxon>Rhabditina</taxon>
        <taxon>Rhabditomorpha</taxon>
        <taxon>Strongyloidea</taxon>
        <taxon>Heterorhabditidae</taxon>
        <taxon>Heterorhabditis</taxon>
    </lineage>
</organism>
<dbReference type="PANTHER" id="PTHR10644">
    <property type="entry name" value="DNA REPAIR/RNA PROCESSING CPSF FAMILY"/>
    <property type="match status" value="1"/>
</dbReference>
<sequence>MAEVFGIIAAGRPPSLFGQVGDQEFIAEITDAESVNHIVVFVTQPFPDSFGGSVYIRWPLPNGQDVSWHYLGFICNSKPSAIFKVAQISQLHVSETRLHTGLFQSGLCAGTHGTAQVGIMVEPLVGIETRDAVEGTRATQQSTLVEFADKMVRNLVNYAESYTAQLPKPDGSGFYNAYFQVIQTSFRYQHYKNVLSEIHISIVRNLLSLFELDSKNLRIVSGNQLLTIGAKFLRVFRTNPYTLVPPKDANDEWQQKTKLECVYSCRMLAAVQSFSTARLPWYPSSDVLLLAFDDAKLSVVAVDERDRSLRTISLHSFEDEFLREGFTKNFPDPIVRADPANRCAAMLVYGRHLAVLPFPDGQSHIRSFTVSLESIDIRLDNIVDIVFLDGYYEPTLLFLYEPLQTTAGRASIRYDTMCIMGVSVNVFDKQIAVVWQLGSLPMDCNRLLSVPKPVGGALVFGSNEVIYLNQAVPPCGIVLNSCFDNFTKFPLKDLKSMSMTLDASASEWLGGEKVAVGASDGRLFILSLITDSANTVKSLDIKHVYGTSVPYCITLCAPGHLFIGSRLGDSQLLEYTVTRKESGLSFSLILLFFQVVIIFPYTSYSVDELGESKRSRVEEAVPHLDEEDMELYGQAVTEQIAAETVRVEEELSFRELDRLTNIGPIKTMTAGGAHDTSQLLLDQNRIDPVFDIVRIYYEITIFIFKVMSELFFLKVTASGHGNDGSICVLQRTIRPEVITSSSLDGAQQMWAVGRREDDSHKYLIVSRTRSTLVLELGEEMVELEDPLFITSEPTVAAGELADGGLAVQVTSMCLALVADGQQLQEVQLDSNFPVVSVSIVDPFVALLTQNGRLLLFQLASQPHVHLKEIDLSQSPFDICSQSPLTAISIYRDMSGMMVCSTGNSEDHEGGFQSIKERVLVDADDADLYGESAILEDAEDLLLYGESAAKKAKKGVDRSRKRKRKGAVTVTAASGGEQSDAVDPNTAATAESSIEQAAENVRLDERIVEVQIIGLFLKYGVLTHIFSVVFHKLFLRNGNKSGTQTGKEAERQRSIIHTFERVSSVMNGVLITGAFPCMVVMGAWGGLRHHPLTLDGPIRAFTPFNNQNVLNGFLYLTDTTQELRIAKLQSDFDYDLPYPCKKVPVGATVHHVRYMMQSQVYAVTTSVPQKSNKIWVVVNDDKQVETHEKNDNFVLPEIQQYTLNLYSPEDWGPVPNTEIGFEEMEVVTACEEVALRSESTLSGMQTYLAVGTINNYGEEVLIRGRIILSEIIEVVPEPGQPTSKHKIKV</sequence>
<evidence type="ECO:0000256" key="2">
    <source>
        <dbReference type="ARBA" id="ARBA00023242"/>
    </source>
</evidence>
<comment type="subcellular location">
    <subcellularLocation>
        <location evidence="1">Nucleus</location>
    </subcellularLocation>
</comment>
<dbReference type="InterPro" id="IPR008493">
    <property type="entry name" value="Hikeshi-like_N"/>
</dbReference>
<evidence type="ECO:0000256" key="3">
    <source>
        <dbReference type="SAM" id="MobiDB-lite"/>
    </source>
</evidence>
<protein>
    <submittedName>
        <fullName evidence="9">MMS1_N domain-containing protein</fullName>
    </submittedName>
</protein>
<feature type="domain" description="RSE1/DDB1/CPSF1 second beta-propeller" evidence="7">
    <location>
        <begin position="1033"/>
        <end position="1127"/>
    </location>
</feature>
<evidence type="ECO:0000259" key="4">
    <source>
        <dbReference type="Pfam" id="PF03178"/>
    </source>
</evidence>
<dbReference type="Proteomes" id="UP000095283">
    <property type="component" value="Unplaced"/>
</dbReference>
<keyword evidence="8" id="KW-1185">Reference proteome</keyword>